<dbReference type="AlphaFoldDB" id="A0A0H4KLG7"/>
<sequence length="78" mass="9256">MKNENSYTEMMKSLAHSRRNRKDENLLQMYIQMVIDDSLFKRKKEILETEINNALDTGDQQTFYKLAEKYAALMKSTT</sequence>
<dbReference type="OrthoDB" id="2989967at2"/>
<dbReference type="Proteomes" id="UP000036202">
    <property type="component" value="Chromosome"/>
</dbReference>
<dbReference type="KEGG" id="beo:BEH_03555"/>
<reference evidence="1 2" key="1">
    <citation type="journal article" date="2015" name="PLoS ONE">
        <title>Genome Sequence of Bacillus endophyticus and Analysis of Its Companion Mechanism in the Ketogulonigenium vulgare-Bacillus Strain Consortium.</title>
        <authorList>
            <person name="Jia N."/>
            <person name="Du J."/>
            <person name="Ding M.Z."/>
            <person name="Gao F."/>
            <person name="Yuan Y.J."/>
        </authorList>
    </citation>
    <scope>NUCLEOTIDE SEQUENCE [LARGE SCALE GENOMIC DNA]</scope>
    <source>
        <strain evidence="1 2">Hbe603</strain>
    </source>
</reference>
<reference evidence="2" key="2">
    <citation type="submission" date="2015-06" db="EMBL/GenBank/DDBJ databases">
        <title>Genome Sequence of Bacillus endophyticus and Analysis of its Companion Mechanism in the Ketogulonigenium vulgare-Bacillus strain Consortium.</title>
        <authorList>
            <person name="Jia N."/>
            <person name="Du J."/>
            <person name="Ding M.-Z."/>
            <person name="Gao F."/>
            <person name="Yuan Y.-J."/>
        </authorList>
    </citation>
    <scope>NUCLEOTIDE SEQUENCE [LARGE SCALE GENOMIC DNA]</scope>
    <source>
        <strain evidence="2">Hbe603</strain>
    </source>
</reference>
<gene>
    <name evidence="1" type="ORF">BEH_03555</name>
</gene>
<dbReference type="InterPro" id="IPR014957">
    <property type="entry name" value="IDEAL_dom"/>
</dbReference>
<protein>
    <submittedName>
        <fullName evidence="1">Uncharacterized protein</fullName>
    </submittedName>
</protein>
<accession>A0A231S7M0</accession>
<name>A0A0H4KLG7_9BACI</name>
<dbReference type="Pfam" id="PF08858">
    <property type="entry name" value="IDEAL"/>
    <property type="match status" value="1"/>
</dbReference>
<dbReference type="EMBL" id="CP011974">
    <property type="protein sequence ID" value="AKO94942.1"/>
    <property type="molecule type" value="Genomic_DNA"/>
</dbReference>
<proteinExistence type="predicted"/>
<dbReference type="PATRIC" id="fig|135735.6.peg.664"/>
<organism evidence="1 2">
    <name type="scientific">Priestia filamentosa</name>
    <dbReference type="NCBI Taxonomy" id="1402861"/>
    <lineage>
        <taxon>Bacteria</taxon>
        <taxon>Bacillati</taxon>
        <taxon>Bacillota</taxon>
        <taxon>Bacilli</taxon>
        <taxon>Bacillales</taxon>
        <taxon>Bacillaceae</taxon>
        <taxon>Priestia</taxon>
    </lineage>
</organism>
<dbReference type="InterPro" id="IPR027393">
    <property type="entry name" value="Virus_scaffolding_prot_C"/>
</dbReference>
<keyword evidence="2" id="KW-1185">Reference proteome</keyword>
<dbReference type="SMART" id="SM00914">
    <property type="entry name" value="IDEAL"/>
    <property type="match status" value="1"/>
</dbReference>
<dbReference type="Gene3D" id="4.10.810.10">
    <property type="entry name" value="Virus Scaffolding Protein, Chain A"/>
    <property type="match status" value="1"/>
</dbReference>
<accession>A0A0H4KLG7</accession>
<evidence type="ECO:0000313" key="2">
    <source>
        <dbReference type="Proteomes" id="UP000036202"/>
    </source>
</evidence>
<evidence type="ECO:0000313" key="1">
    <source>
        <dbReference type="EMBL" id="AKO94942.1"/>
    </source>
</evidence>